<dbReference type="Proteomes" id="UP000321393">
    <property type="component" value="Unassembled WGS sequence"/>
</dbReference>
<feature type="domain" description="Retrotransposon gag" evidence="2">
    <location>
        <begin position="9"/>
        <end position="75"/>
    </location>
</feature>
<dbReference type="EMBL" id="SSTE01000165">
    <property type="protein sequence ID" value="KAA0067949.1"/>
    <property type="molecule type" value="Genomic_DNA"/>
</dbReference>
<dbReference type="GO" id="GO:0006508">
    <property type="term" value="P:proteolysis"/>
    <property type="evidence" value="ECO:0007669"/>
    <property type="project" value="UniProtKB-KW"/>
</dbReference>
<dbReference type="GO" id="GO:0008233">
    <property type="term" value="F:peptidase activity"/>
    <property type="evidence" value="ECO:0007669"/>
    <property type="project" value="UniProtKB-KW"/>
</dbReference>
<feature type="region of interest" description="Disordered" evidence="1">
    <location>
        <begin position="84"/>
        <end position="104"/>
    </location>
</feature>
<dbReference type="InterPro" id="IPR005162">
    <property type="entry name" value="Retrotrans_gag_dom"/>
</dbReference>
<gene>
    <name evidence="3" type="ORF">E6C27_scaffold138G001320</name>
</gene>
<dbReference type="InterPro" id="IPR032567">
    <property type="entry name" value="RTL1-rel"/>
</dbReference>
<sequence>MLDGDVSKITWEQFKESFYAKFFSSNLRYGKQQEFLNLEQGDMTVEQYDVEFDMLSRFAPKVVRNEVARTEKFVRVDMSLHEKANLSKTTRRGSTPGQKRKAELQPTIAPQRNLRSRGLFQRHRQELAAVGKTLIELLACHSCGRSHKSHCLAGSGGRVFATTRQEAGQGGIVVSKVESLGSILSVSTPLKEVMLSKVMDWLSANHASIDCSCKEVIFNPHSAASFKFRGAETVVLPKVISAMKASKLLNQGTCNILASIVDTREPEVSLSYEPMVREYSNVFSDELLELPPFREIDFSIELEQ</sequence>
<accession>A0A5A7VS08</accession>
<keyword evidence="3" id="KW-0378">Hydrolase</keyword>
<dbReference type="PANTHER" id="PTHR15503">
    <property type="entry name" value="LDOC1 RELATED"/>
    <property type="match status" value="1"/>
</dbReference>
<organism evidence="3 4">
    <name type="scientific">Cucumis melo var. makuwa</name>
    <name type="common">Oriental melon</name>
    <dbReference type="NCBI Taxonomy" id="1194695"/>
    <lineage>
        <taxon>Eukaryota</taxon>
        <taxon>Viridiplantae</taxon>
        <taxon>Streptophyta</taxon>
        <taxon>Embryophyta</taxon>
        <taxon>Tracheophyta</taxon>
        <taxon>Spermatophyta</taxon>
        <taxon>Magnoliopsida</taxon>
        <taxon>eudicotyledons</taxon>
        <taxon>Gunneridae</taxon>
        <taxon>Pentapetalae</taxon>
        <taxon>rosids</taxon>
        <taxon>fabids</taxon>
        <taxon>Cucurbitales</taxon>
        <taxon>Cucurbitaceae</taxon>
        <taxon>Benincaseae</taxon>
        <taxon>Cucumis</taxon>
    </lineage>
</organism>
<dbReference type="PANTHER" id="PTHR15503:SF45">
    <property type="entry name" value="RNA-DIRECTED DNA POLYMERASE HOMOLOG"/>
    <property type="match status" value="1"/>
</dbReference>
<comment type="caution">
    <text evidence="3">The sequence shown here is derived from an EMBL/GenBank/DDBJ whole genome shotgun (WGS) entry which is preliminary data.</text>
</comment>
<protein>
    <submittedName>
        <fullName evidence="3">Gag protease polyprotein</fullName>
    </submittedName>
</protein>
<feature type="compositionally biased region" description="Polar residues" evidence="1">
    <location>
        <begin position="86"/>
        <end position="97"/>
    </location>
</feature>
<reference evidence="3 4" key="1">
    <citation type="submission" date="2019-08" db="EMBL/GenBank/DDBJ databases">
        <title>Draft genome sequences of two oriental melons (Cucumis melo L. var makuwa).</title>
        <authorList>
            <person name="Kwon S.-Y."/>
        </authorList>
    </citation>
    <scope>NUCLEOTIDE SEQUENCE [LARGE SCALE GENOMIC DNA]</scope>
    <source>
        <strain evidence="4">cv. SW 3</strain>
        <tissue evidence="3">Leaf</tissue>
    </source>
</reference>
<keyword evidence="3" id="KW-0645">Protease</keyword>
<evidence type="ECO:0000256" key="1">
    <source>
        <dbReference type="SAM" id="MobiDB-lite"/>
    </source>
</evidence>
<dbReference type="Pfam" id="PF03732">
    <property type="entry name" value="Retrotrans_gag"/>
    <property type="match status" value="1"/>
</dbReference>
<evidence type="ECO:0000259" key="2">
    <source>
        <dbReference type="Pfam" id="PF03732"/>
    </source>
</evidence>
<dbReference type="AlphaFoldDB" id="A0A5A7VS08"/>
<name>A0A5A7VS08_CUCMM</name>
<evidence type="ECO:0000313" key="3">
    <source>
        <dbReference type="EMBL" id="KAA0067949.1"/>
    </source>
</evidence>
<evidence type="ECO:0000313" key="4">
    <source>
        <dbReference type="Proteomes" id="UP000321393"/>
    </source>
</evidence>
<proteinExistence type="predicted"/>